<proteinExistence type="predicted"/>
<dbReference type="Proteomes" id="UP000786811">
    <property type="component" value="Unassembled WGS sequence"/>
</dbReference>
<name>A0A8J2MC55_COTCN</name>
<feature type="transmembrane region" description="Helical" evidence="1">
    <location>
        <begin position="12"/>
        <end position="30"/>
    </location>
</feature>
<protein>
    <submittedName>
        <fullName evidence="2">Uncharacterized protein</fullName>
    </submittedName>
</protein>
<organism evidence="2 3">
    <name type="scientific">Cotesia congregata</name>
    <name type="common">Parasitoid wasp</name>
    <name type="synonym">Apanteles congregatus</name>
    <dbReference type="NCBI Taxonomy" id="51543"/>
    <lineage>
        <taxon>Eukaryota</taxon>
        <taxon>Metazoa</taxon>
        <taxon>Ecdysozoa</taxon>
        <taxon>Arthropoda</taxon>
        <taxon>Hexapoda</taxon>
        <taxon>Insecta</taxon>
        <taxon>Pterygota</taxon>
        <taxon>Neoptera</taxon>
        <taxon>Endopterygota</taxon>
        <taxon>Hymenoptera</taxon>
        <taxon>Apocrita</taxon>
        <taxon>Ichneumonoidea</taxon>
        <taxon>Braconidae</taxon>
        <taxon>Microgastrinae</taxon>
        <taxon>Cotesia</taxon>
    </lineage>
</organism>
<evidence type="ECO:0000256" key="1">
    <source>
        <dbReference type="SAM" id="Phobius"/>
    </source>
</evidence>
<evidence type="ECO:0000313" key="2">
    <source>
        <dbReference type="EMBL" id="CAG5079452.1"/>
    </source>
</evidence>
<gene>
    <name evidence="2" type="ORF">HICCMSTLAB_LOCUS3015</name>
</gene>
<dbReference type="OrthoDB" id="7671495at2759"/>
<dbReference type="EMBL" id="CAJNRD030001117">
    <property type="protein sequence ID" value="CAG5079452.1"/>
    <property type="molecule type" value="Genomic_DNA"/>
</dbReference>
<evidence type="ECO:0000313" key="3">
    <source>
        <dbReference type="Proteomes" id="UP000786811"/>
    </source>
</evidence>
<dbReference type="AlphaFoldDB" id="A0A8J2MC55"/>
<sequence length="155" mass="17748">MNSYAYLSSKSYFFFNIIFLFTFKTPFKILPPATPPLRSSTSQPGLLTSNDRITIKRGSEVKSRRGTGIFLTMYSQIFTGLFEAPDALNCFDFINNNNKQNLRHNRLLKTSLSNKNYIINGPRNRIANLVNKLHSDGDFFNGTLQSFISRFKCIL</sequence>
<accession>A0A8J2MC55</accession>
<keyword evidence="1" id="KW-1133">Transmembrane helix</keyword>
<keyword evidence="3" id="KW-1185">Reference proteome</keyword>
<keyword evidence="1" id="KW-0812">Transmembrane</keyword>
<keyword evidence="1" id="KW-0472">Membrane</keyword>
<reference evidence="2" key="1">
    <citation type="submission" date="2021-04" db="EMBL/GenBank/DDBJ databases">
        <authorList>
            <person name="Chebbi M.A.C M."/>
        </authorList>
    </citation>
    <scope>NUCLEOTIDE SEQUENCE</scope>
</reference>
<comment type="caution">
    <text evidence="2">The sequence shown here is derived from an EMBL/GenBank/DDBJ whole genome shotgun (WGS) entry which is preliminary data.</text>
</comment>